<feature type="transmembrane region" description="Helical" evidence="7">
    <location>
        <begin position="511"/>
        <end position="530"/>
    </location>
</feature>
<feature type="transmembrane region" description="Helical" evidence="7">
    <location>
        <begin position="363"/>
        <end position="382"/>
    </location>
</feature>
<dbReference type="GO" id="GO:0016020">
    <property type="term" value="C:membrane"/>
    <property type="evidence" value="ECO:0007669"/>
    <property type="project" value="UniProtKB-SubCell"/>
</dbReference>
<dbReference type="InterPro" id="IPR036259">
    <property type="entry name" value="MFS_trans_sf"/>
</dbReference>
<protein>
    <recommendedName>
        <fullName evidence="10">Major facilitator superfamily (MFS) profile domain-containing protein</fullName>
    </recommendedName>
</protein>
<feature type="transmembrane region" description="Helical" evidence="7">
    <location>
        <begin position="485"/>
        <end position="505"/>
    </location>
</feature>
<dbReference type="InterPro" id="IPR000109">
    <property type="entry name" value="POT_fam"/>
</dbReference>
<evidence type="ECO:0000313" key="8">
    <source>
        <dbReference type="EMBL" id="PKS09316.1"/>
    </source>
</evidence>
<evidence type="ECO:0000256" key="4">
    <source>
        <dbReference type="ARBA" id="ARBA00022989"/>
    </source>
</evidence>
<evidence type="ECO:0000256" key="1">
    <source>
        <dbReference type="ARBA" id="ARBA00004141"/>
    </source>
</evidence>
<dbReference type="SUPFAM" id="SSF103473">
    <property type="entry name" value="MFS general substrate transporter"/>
    <property type="match status" value="1"/>
</dbReference>
<evidence type="ECO:0000256" key="3">
    <source>
        <dbReference type="ARBA" id="ARBA00022692"/>
    </source>
</evidence>
<accession>A0A2N3NA42</accession>
<sequence>MSKATMKPGPRATSVREEHGSSENDDPQATREATREEIDSLPHVADKLPFAAWAVILAGAFERFTYFGLIAPWQNYMQNPRNNPAVPGALGLGQSTAVNIYNAFFLFSFITPMVFALISDMWLGRFKTLMIGLVLYLAGCVVLVATSIPAALDNGAGVGGVATCFILVGLGVGAVKATFFPLLGDQYVQKKPQLVQRKDGSRVVVDGPRTIQLMYNAYYWFTNIASLSSIPVTFLEFHYDFWVAYLLTTISLCISIALFIIWSRKLIKIAPEGNVLPRAVKTMNYAARSGFKLDHAKPAYQLTHHGREVPWTDHFVDEIKRGLIACRVIFSLLIFYLCINQMYNNLVSQAGQMNLHGVPNDMIQAFSGVACIIFGPIIQGLYEVLAKRKIEFGPIARITAAFIFCGAGMGYAAGVQKLIYSSAPCYDTPFACDESAGGKIPNDVNVWVQMPVYVLLAIGEIFGFVTAFEYAYGKAPKDMKTVVQALTQLTACLASVLGMAISPAAKDPNMVIFYACLASAMGLTAVLFWWRFRKYDDMDAELNQLDHKEAAVEAPRSSPDEEKATSS</sequence>
<dbReference type="GO" id="GO:0022857">
    <property type="term" value="F:transmembrane transporter activity"/>
    <property type="evidence" value="ECO:0007669"/>
    <property type="project" value="InterPro"/>
</dbReference>
<dbReference type="VEuPathDB" id="FungiDB:jhhlp_003930"/>
<dbReference type="InParanoid" id="A0A2N3NA42"/>
<keyword evidence="5 7" id="KW-0472">Membrane</keyword>
<keyword evidence="4 7" id="KW-1133">Transmembrane helix</keyword>
<feature type="transmembrane region" description="Helical" evidence="7">
    <location>
        <begin position="130"/>
        <end position="152"/>
    </location>
</feature>
<dbReference type="PANTHER" id="PTHR11654">
    <property type="entry name" value="OLIGOPEPTIDE TRANSPORTER-RELATED"/>
    <property type="match status" value="1"/>
</dbReference>
<keyword evidence="9" id="KW-1185">Reference proteome</keyword>
<feature type="transmembrane region" description="Helical" evidence="7">
    <location>
        <begin position="241"/>
        <end position="262"/>
    </location>
</feature>
<feature type="region of interest" description="Disordered" evidence="6">
    <location>
        <begin position="1"/>
        <end position="35"/>
    </location>
</feature>
<dbReference type="EMBL" id="NLAX01000010">
    <property type="protein sequence ID" value="PKS09316.1"/>
    <property type="molecule type" value="Genomic_DNA"/>
</dbReference>
<dbReference type="Gene3D" id="1.20.1250.20">
    <property type="entry name" value="MFS general substrate transporter like domains"/>
    <property type="match status" value="1"/>
</dbReference>
<feature type="transmembrane region" description="Helical" evidence="7">
    <location>
        <begin position="324"/>
        <end position="343"/>
    </location>
</feature>
<proteinExistence type="inferred from homology"/>
<evidence type="ECO:0000256" key="5">
    <source>
        <dbReference type="ARBA" id="ARBA00023136"/>
    </source>
</evidence>
<feature type="transmembrane region" description="Helical" evidence="7">
    <location>
        <begin position="452"/>
        <end position="473"/>
    </location>
</feature>
<evidence type="ECO:0000256" key="7">
    <source>
        <dbReference type="SAM" id="Phobius"/>
    </source>
</evidence>
<feature type="transmembrane region" description="Helical" evidence="7">
    <location>
        <begin position="158"/>
        <end position="183"/>
    </location>
</feature>
<reference evidence="8 9" key="1">
    <citation type="journal article" date="2017" name="G3 (Bethesda)">
        <title>First Draft Genome Sequence of the Pathogenic Fungus Lomentospora prolificans (Formerly Scedosporium prolificans).</title>
        <authorList>
            <person name="Luo R."/>
            <person name="Zimin A."/>
            <person name="Workman R."/>
            <person name="Fan Y."/>
            <person name="Pertea G."/>
            <person name="Grossman N."/>
            <person name="Wear M.P."/>
            <person name="Jia B."/>
            <person name="Miller H."/>
            <person name="Casadevall A."/>
            <person name="Timp W."/>
            <person name="Zhang S.X."/>
            <person name="Salzberg S.L."/>
        </authorList>
    </citation>
    <scope>NUCLEOTIDE SEQUENCE [LARGE SCALE GENOMIC DNA]</scope>
    <source>
        <strain evidence="8 9">JHH-5317</strain>
    </source>
</reference>
<organism evidence="8 9">
    <name type="scientific">Lomentospora prolificans</name>
    <dbReference type="NCBI Taxonomy" id="41688"/>
    <lineage>
        <taxon>Eukaryota</taxon>
        <taxon>Fungi</taxon>
        <taxon>Dikarya</taxon>
        <taxon>Ascomycota</taxon>
        <taxon>Pezizomycotina</taxon>
        <taxon>Sordariomycetes</taxon>
        <taxon>Hypocreomycetidae</taxon>
        <taxon>Microascales</taxon>
        <taxon>Microascaceae</taxon>
        <taxon>Lomentospora</taxon>
    </lineage>
</organism>
<dbReference type="AlphaFoldDB" id="A0A2N3NA42"/>
<dbReference type="Proteomes" id="UP000233524">
    <property type="component" value="Unassembled WGS sequence"/>
</dbReference>
<feature type="compositionally biased region" description="Basic and acidic residues" evidence="6">
    <location>
        <begin position="14"/>
        <end position="35"/>
    </location>
</feature>
<feature type="transmembrane region" description="Helical" evidence="7">
    <location>
        <begin position="50"/>
        <end position="73"/>
    </location>
</feature>
<feature type="transmembrane region" description="Helical" evidence="7">
    <location>
        <begin position="394"/>
        <end position="414"/>
    </location>
</feature>
<dbReference type="Pfam" id="PF00854">
    <property type="entry name" value="PTR2"/>
    <property type="match status" value="1"/>
</dbReference>
<name>A0A2N3NA42_9PEZI</name>
<evidence type="ECO:0000256" key="2">
    <source>
        <dbReference type="ARBA" id="ARBA00005982"/>
    </source>
</evidence>
<dbReference type="OrthoDB" id="8904098at2759"/>
<comment type="subcellular location">
    <subcellularLocation>
        <location evidence="1">Membrane</location>
        <topology evidence="1">Multi-pass membrane protein</topology>
    </subcellularLocation>
</comment>
<comment type="caution">
    <text evidence="8">The sequence shown here is derived from an EMBL/GenBank/DDBJ whole genome shotgun (WGS) entry which is preliminary data.</text>
</comment>
<evidence type="ECO:0008006" key="10">
    <source>
        <dbReference type="Google" id="ProtNLM"/>
    </source>
</evidence>
<gene>
    <name evidence="8" type="ORF">jhhlp_003930</name>
</gene>
<keyword evidence="3 7" id="KW-0812">Transmembrane</keyword>
<evidence type="ECO:0000256" key="6">
    <source>
        <dbReference type="SAM" id="MobiDB-lite"/>
    </source>
</evidence>
<comment type="similarity">
    <text evidence="2">Belongs to the major facilitator superfamily. Proton-dependent oligopeptide transporter (POT/PTR) (TC 2.A.17) family.</text>
</comment>
<evidence type="ECO:0000313" key="9">
    <source>
        <dbReference type="Proteomes" id="UP000233524"/>
    </source>
</evidence>
<feature type="transmembrane region" description="Helical" evidence="7">
    <location>
        <begin position="100"/>
        <end position="118"/>
    </location>
</feature>